<gene>
    <name evidence="3" type="ORF">SAMN02745108_00279</name>
    <name evidence="2" type="ORF">SAMN05720469_10123</name>
</gene>
<protein>
    <recommendedName>
        <fullName evidence="6">Penicillin-binding protein activator LpoB</fullName>
    </recommendedName>
</protein>
<dbReference type="EMBL" id="FRAW01000001">
    <property type="protein sequence ID" value="SHK08661.1"/>
    <property type="molecule type" value="Genomic_DNA"/>
</dbReference>
<dbReference type="EMBL" id="FUWU01000003">
    <property type="protein sequence ID" value="SJZ37007.1"/>
    <property type="molecule type" value="Genomic_DNA"/>
</dbReference>
<feature type="chain" id="PRO_5044562654" description="Penicillin-binding protein activator LpoB" evidence="1">
    <location>
        <begin position="22"/>
        <end position="203"/>
    </location>
</feature>
<accession>A0A1T4K3W0</accession>
<dbReference type="PROSITE" id="PS51257">
    <property type="entry name" value="PROKAR_LIPOPROTEIN"/>
    <property type="match status" value="1"/>
</dbReference>
<dbReference type="Proteomes" id="UP000184275">
    <property type="component" value="Unassembled WGS sequence"/>
</dbReference>
<evidence type="ECO:0000313" key="4">
    <source>
        <dbReference type="Proteomes" id="UP000184275"/>
    </source>
</evidence>
<dbReference type="Pfam" id="PF13036">
    <property type="entry name" value="LpoB"/>
    <property type="match status" value="1"/>
</dbReference>
<dbReference type="Gene3D" id="3.40.50.10610">
    <property type="entry name" value="ABC-type transport auxiliary lipoprotein component"/>
    <property type="match status" value="1"/>
</dbReference>
<reference evidence="2" key="2">
    <citation type="submission" date="2016-11" db="EMBL/GenBank/DDBJ databases">
        <authorList>
            <person name="Jaros S."/>
            <person name="Januszkiewicz K."/>
            <person name="Wedrychowicz H."/>
        </authorList>
    </citation>
    <scope>NUCLEOTIDE SEQUENCE [LARGE SCALE GENOMIC DNA]</scope>
    <source>
        <strain evidence="2">UWOS</strain>
    </source>
</reference>
<dbReference type="PANTHER" id="PTHR40593:SF1">
    <property type="entry name" value="PENICILLIN-BINDING PROTEIN ACTIVATOR LPOB"/>
    <property type="match status" value="1"/>
</dbReference>
<dbReference type="GO" id="GO:0031241">
    <property type="term" value="C:periplasmic side of cell outer membrane"/>
    <property type="evidence" value="ECO:0007669"/>
    <property type="project" value="TreeGrafter"/>
</dbReference>
<keyword evidence="4" id="KW-1185">Reference proteome</keyword>
<keyword evidence="1" id="KW-0732">Signal</keyword>
<dbReference type="AlphaFoldDB" id="A0A1M6PL63"/>
<accession>A0A1M6PL63</accession>
<reference evidence="3 5" key="3">
    <citation type="submission" date="2017-02" db="EMBL/GenBank/DDBJ databases">
        <authorList>
            <person name="Peterson S.W."/>
        </authorList>
    </citation>
    <scope>NUCLEOTIDE SEQUENCE [LARGE SCALE GENOMIC DNA]</scope>
    <source>
        <strain evidence="3 5">ATCC 43854</strain>
    </source>
</reference>
<evidence type="ECO:0000256" key="1">
    <source>
        <dbReference type="SAM" id="SignalP"/>
    </source>
</evidence>
<reference evidence="4" key="1">
    <citation type="submission" date="2016-11" db="EMBL/GenBank/DDBJ databases">
        <authorList>
            <person name="Varghese N."/>
            <person name="Submissions S."/>
        </authorList>
    </citation>
    <scope>NUCLEOTIDE SEQUENCE [LARGE SCALE GENOMIC DNA]</scope>
    <source>
        <strain evidence="4">UWOS</strain>
    </source>
</reference>
<name>A0A1M6PL63_9BACT</name>
<sequence>MSKFIRLSILCAALLALVACSGGGKKVTRIESDSVTDLSGKWNDTDSRLVAEEMIQDCIARPWYNKLLQGKNGELPTVVIGAVRNKSHEHINVETFIKDMERALINSGKVDFVANAEERGELRAELASQAGNATEETRKEAGQEIGADLMLTGSLNSIVDQEGGEQVVFYQIDLQLVDIQTHKTVWIGDKKIKKYMSRSSVKM</sequence>
<dbReference type="InterPro" id="IPR014094">
    <property type="entry name" value="LpoB"/>
</dbReference>
<evidence type="ECO:0000313" key="2">
    <source>
        <dbReference type="EMBL" id="SHK08661.1"/>
    </source>
</evidence>
<dbReference type="Proteomes" id="UP000190449">
    <property type="component" value="Unassembled WGS sequence"/>
</dbReference>
<evidence type="ECO:0000313" key="3">
    <source>
        <dbReference type="EMBL" id="SJZ37007.1"/>
    </source>
</evidence>
<dbReference type="GO" id="GO:0009252">
    <property type="term" value="P:peptidoglycan biosynthetic process"/>
    <property type="evidence" value="ECO:0007669"/>
    <property type="project" value="TreeGrafter"/>
</dbReference>
<feature type="signal peptide" evidence="1">
    <location>
        <begin position="1"/>
        <end position="21"/>
    </location>
</feature>
<organism evidence="2 4">
    <name type="scientific">Fibrobacter intestinalis</name>
    <dbReference type="NCBI Taxonomy" id="28122"/>
    <lineage>
        <taxon>Bacteria</taxon>
        <taxon>Pseudomonadati</taxon>
        <taxon>Fibrobacterota</taxon>
        <taxon>Fibrobacteria</taxon>
        <taxon>Fibrobacterales</taxon>
        <taxon>Fibrobacteraceae</taxon>
        <taxon>Fibrobacter</taxon>
    </lineage>
</organism>
<dbReference type="GO" id="GO:0030234">
    <property type="term" value="F:enzyme regulator activity"/>
    <property type="evidence" value="ECO:0007669"/>
    <property type="project" value="TreeGrafter"/>
</dbReference>
<dbReference type="STRING" id="28122.SAMN02745108_00279"/>
<proteinExistence type="predicted"/>
<dbReference type="RefSeq" id="WP_073301584.1">
    <property type="nucleotide sequence ID" value="NZ_FRAW01000001.1"/>
</dbReference>
<dbReference type="PANTHER" id="PTHR40593">
    <property type="entry name" value="PENICILLIN-BINDING PROTEIN ACTIVATOR LPOB"/>
    <property type="match status" value="1"/>
</dbReference>
<evidence type="ECO:0000313" key="5">
    <source>
        <dbReference type="Proteomes" id="UP000190449"/>
    </source>
</evidence>
<evidence type="ECO:0008006" key="6">
    <source>
        <dbReference type="Google" id="ProtNLM"/>
    </source>
</evidence>